<dbReference type="Proteomes" id="UP001221411">
    <property type="component" value="Unassembled WGS sequence"/>
</dbReference>
<reference evidence="1 2" key="1">
    <citation type="submission" date="2022-11" db="EMBL/GenBank/DDBJ databases">
        <title>Minimal conservation of predation-associated metabolite biosynthetic gene clusters underscores biosynthetic potential of Myxococcota including descriptions for ten novel species: Archangium lansinium sp. nov., Myxococcus landrumus sp. nov., Nannocystis bai.</title>
        <authorList>
            <person name="Ahearne A."/>
            <person name="Stevens C."/>
            <person name="Dowd S."/>
        </authorList>
    </citation>
    <scope>NUCLEOTIDE SEQUENCE [LARGE SCALE GENOMIC DNA]</scope>
    <source>
        <strain evidence="1 2">RJM3</strain>
    </source>
</reference>
<protein>
    <submittedName>
        <fullName evidence="1">Uncharacterized protein</fullName>
    </submittedName>
</protein>
<proteinExistence type="predicted"/>
<dbReference type="RefSeq" id="WP_271929613.1">
    <property type="nucleotide sequence ID" value="NZ_JAQNDO010000001.1"/>
</dbReference>
<comment type="caution">
    <text evidence="1">The sequence shown here is derived from an EMBL/GenBank/DDBJ whole genome shotgun (WGS) entry which is preliminary data.</text>
</comment>
<evidence type="ECO:0000313" key="1">
    <source>
        <dbReference type="EMBL" id="MDC0749594.1"/>
    </source>
</evidence>
<name>A0ABT5F7L0_9BACT</name>
<sequence>MTATLIVKSSHPRKGFTAITQLGLKALQLALTHAATISPRLPQDLVEGLKNDIESFGDVVPGVKQARSESVAATSGQFAALADGHERARQVRATLRRVKAPADVKRAYGVGRKMRKDSVSDVKAAIQQILERAKEKPAEAEALGIVQKDLDGLALALAAITDADAKQDQRRASAPLTTQERNRIGNRILAAVARIEGAGRLEFANDATKRESFEALGAGPRGRRKVDVGREVGEAGQAIISVQSHPS</sequence>
<keyword evidence="2" id="KW-1185">Reference proteome</keyword>
<evidence type="ECO:0000313" key="2">
    <source>
        <dbReference type="Proteomes" id="UP001221411"/>
    </source>
</evidence>
<accession>A0ABT5F7L0</accession>
<dbReference type="EMBL" id="JAQNDO010000001">
    <property type="protein sequence ID" value="MDC0749594.1"/>
    <property type="molecule type" value="Genomic_DNA"/>
</dbReference>
<gene>
    <name evidence="1" type="ORF">POL67_50150</name>
</gene>
<organism evidence="1 2">
    <name type="scientific">Polyangium mundeleinium</name>
    <dbReference type="NCBI Taxonomy" id="2995306"/>
    <lineage>
        <taxon>Bacteria</taxon>
        <taxon>Pseudomonadati</taxon>
        <taxon>Myxococcota</taxon>
        <taxon>Polyangia</taxon>
        <taxon>Polyangiales</taxon>
        <taxon>Polyangiaceae</taxon>
        <taxon>Polyangium</taxon>
    </lineage>
</organism>